<sequence>MNRKSRRQNSIVAKVCENDGCENTCAGFTSQVKRCPECAKKAKIKQRREYYQRKKQASLDGDSIK</sequence>
<comment type="caution">
    <text evidence="1">The sequence shown here is derived from an EMBL/GenBank/DDBJ whole genome shotgun (WGS) entry which is preliminary data.</text>
</comment>
<reference evidence="1" key="1">
    <citation type="journal article" date="2015" name="Nature">
        <title>Complex archaea that bridge the gap between prokaryotes and eukaryotes.</title>
        <authorList>
            <person name="Spang A."/>
            <person name="Saw J.H."/>
            <person name="Jorgensen S.L."/>
            <person name="Zaremba-Niedzwiedzka K."/>
            <person name="Martijn J."/>
            <person name="Lind A.E."/>
            <person name="van Eijk R."/>
            <person name="Schleper C."/>
            <person name="Guy L."/>
            <person name="Ettema T.J."/>
        </authorList>
    </citation>
    <scope>NUCLEOTIDE SEQUENCE</scope>
</reference>
<proteinExistence type="predicted"/>
<evidence type="ECO:0000313" key="1">
    <source>
        <dbReference type="EMBL" id="KKL25682.1"/>
    </source>
</evidence>
<name>A0A0F9CGV5_9ZZZZ</name>
<dbReference type="EMBL" id="LAZR01036126">
    <property type="protein sequence ID" value="KKL25682.1"/>
    <property type="molecule type" value="Genomic_DNA"/>
</dbReference>
<dbReference type="AlphaFoldDB" id="A0A0F9CGV5"/>
<accession>A0A0F9CGV5</accession>
<evidence type="ECO:0008006" key="2">
    <source>
        <dbReference type="Google" id="ProtNLM"/>
    </source>
</evidence>
<organism evidence="1">
    <name type="scientific">marine sediment metagenome</name>
    <dbReference type="NCBI Taxonomy" id="412755"/>
    <lineage>
        <taxon>unclassified sequences</taxon>
        <taxon>metagenomes</taxon>
        <taxon>ecological metagenomes</taxon>
    </lineage>
</organism>
<protein>
    <recommendedName>
        <fullName evidence="2">Phage protein</fullName>
    </recommendedName>
</protein>
<gene>
    <name evidence="1" type="ORF">LCGC14_2402860</name>
</gene>